<dbReference type="AlphaFoldDB" id="A0A2G3A5N8"/>
<protein>
    <submittedName>
        <fullName evidence="1">Uncharacterized protein</fullName>
    </submittedName>
</protein>
<sequence>MVTYAECLTYGEGVPYVDFESDLLGIRYASLLWHYGLRKEEDKAQSDDEAPMRPVRKMGITEDTKVLEV</sequence>
<proteinExistence type="predicted"/>
<name>A0A2G3A5N8_CAPAN</name>
<dbReference type="Gramene" id="PHT89500">
    <property type="protein sequence ID" value="PHT89500"/>
    <property type="gene ID" value="T459_04613"/>
</dbReference>
<evidence type="ECO:0000313" key="2">
    <source>
        <dbReference type="Proteomes" id="UP000222542"/>
    </source>
</evidence>
<dbReference type="PANTHER" id="PTHR33022">
    <property type="entry name" value="DUF1985 DOMAIN-CONTAINING PROTEIN"/>
    <property type="match status" value="1"/>
</dbReference>
<dbReference type="EMBL" id="AYRZ02000002">
    <property type="protein sequence ID" value="PHT89500.1"/>
    <property type="molecule type" value="Genomic_DNA"/>
</dbReference>
<accession>A0A2G3A5N8</accession>
<dbReference type="Proteomes" id="UP000222542">
    <property type="component" value="Unassembled WGS sequence"/>
</dbReference>
<dbReference type="PANTHER" id="PTHR33022:SF26">
    <property type="entry name" value="UBIQUITIN-LIKE PROTEASE FAMILY PROFILE DOMAIN-CONTAINING PROTEIN"/>
    <property type="match status" value="1"/>
</dbReference>
<organism evidence="1 2">
    <name type="scientific">Capsicum annuum</name>
    <name type="common">Capsicum pepper</name>
    <dbReference type="NCBI Taxonomy" id="4072"/>
    <lineage>
        <taxon>Eukaryota</taxon>
        <taxon>Viridiplantae</taxon>
        <taxon>Streptophyta</taxon>
        <taxon>Embryophyta</taxon>
        <taxon>Tracheophyta</taxon>
        <taxon>Spermatophyta</taxon>
        <taxon>Magnoliopsida</taxon>
        <taxon>eudicotyledons</taxon>
        <taxon>Gunneridae</taxon>
        <taxon>Pentapetalae</taxon>
        <taxon>asterids</taxon>
        <taxon>lamiids</taxon>
        <taxon>Solanales</taxon>
        <taxon>Solanaceae</taxon>
        <taxon>Solanoideae</taxon>
        <taxon>Capsiceae</taxon>
        <taxon>Capsicum</taxon>
    </lineage>
</organism>
<gene>
    <name evidence="1" type="ORF">T459_04613</name>
</gene>
<reference evidence="1 2" key="2">
    <citation type="journal article" date="2017" name="Genome Biol.">
        <title>New reference genome sequences of hot pepper reveal the massive evolution of plant disease-resistance genes by retroduplication.</title>
        <authorList>
            <person name="Kim S."/>
            <person name="Park J."/>
            <person name="Yeom S.I."/>
            <person name="Kim Y.M."/>
            <person name="Seo E."/>
            <person name="Kim K.T."/>
            <person name="Kim M.S."/>
            <person name="Lee J.M."/>
            <person name="Cheong K."/>
            <person name="Shin H.S."/>
            <person name="Kim S.B."/>
            <person name="Han K."/>
            <person name="Lee J."/>
            <person name="Park M."/>
            <person name="Lee H.A."/>
            <person name="Lee H.Y."/>
            <person name="Lee Y."/>
            <person name="Oh S."/>
            <person name="Lee J.H."/>
            <person name="Choi E."/>
            <person name="Choi E."/>
            <person name="Lee S.E."/>
            <person name="Jeon J."/>
            <person name="Kim H."/>
            <person name="Choi G."/>
            <person name="Song H."/>
            <person name="Lee J."/>
            <person name="Lee S.C."/>
            <person name="Kwon J.K."/>
            <person name="Lee H.Y."/>
            <person name="Koo N."/>
            <person name="Hong Y."/>
            <person name="Kim R.W."/>
            <person name="Kang W.H."/>
            <person name="Huh J.H."/>
            <person name="Kang B.C."/>
            <person name="Yang T.J."/>
            <person name="Lee Y.H."/>
            <person name="Bennetzen J.L."/>
            <person name="Choi D."/>
        </authorList>
    </citation>
    <scope>NUCLEOTIDE SEQUENCE [LARGE SCALE GENOMIC DNA]</scope>
    <source>
        <strain evidence="2">cv. CM334</strain>
    </source>
</reference>
<reference evidence="1 2" key="1">
    <citation type="journal article" date="2014" name="Nat. Genet.">
        <title>Genome sequence of the hot pepper provides insights into the evolution of pungency in Capsicum species.</title>
        <authorList>
            <person name="Kim S."/>
            <person name="Park M."/>
            <person name="Yeom S.I."/>
            <person name="Kim Y.M."/>
            <person name="Lee J.M."/>
            <person name="Lee H.A."/>
            <person name="Seo E."/>
            <person name="Choi J."/>
            <person name="Cheong K."/>
            <person name="Kim K.T."/>
            <person name="Jung K."/>
            <person name="Lee G.W."/>
            <person name="Oh S.K."/>
            <person name="Bae C."/>
            <person name="Kim S.B."/>
            <person name="Lee H.Y."/>
            <person name="Kim S.Y."/>
            <person name="Kim M.S."/>
            <person name="Kang B.C."/>
            <person name="Jo Y.D."/>
            <person name="Yang H.B."/>
            <person name="Jeong H.J."/>
            <person name="Kang W.H."/>
            <person name="Kwon J.K."/>
            <person name="Shin C."/>
            <person name="Lim J.Y."/>
            <person name="Park J.H."/>
            <person name="Huh J.H."/>
            <person name="Kim J.S."/>
            <person name="Kim B.D."/>
            <person name="Cohen O."/>
            <person name="Paran I."/>
            <person name="Suh M.C."/>
            <person name="Lee S.B."/>
            <person name="Kim Y.K."/>
            <person name="Shin Y."/>
            <person name="Noh S.J."/>
            <person name="Park J."/>
            <person name="Seo Y.S."/>
            <person name="Kwon S.Y."/>
            <person name="Kim H.A."/>
            <person name="Park J.M."/>
            <person name="Kim H.J."/>
            <person name="Choi S.B."/>
            <person name="Bosland P.W."/>
            <person name="Reeves G."/>
            <person name="Jo S.H."/>
            <person name="Lee B.W."/>
            <person name="Cho H.T."/>
            <person name="Choi H.S."/>
            <person name="Lee M.S."/>
            <person name="Yu Y."/>
            <person name="Do Choi Y."/>
            <person name="Park B.S."/>
            <person name="van Deynze A."/>
            <person name="Ashrafi H."/>
            <person name="Hill T."/>
            <person name="Kim W.T."/>
            <person name="Pai H.S."/>
            <person name="Ahn H.K."/>
            <person name="Yeam I."/>
            <person name="Giovannoni J.J."/>
            <person name="Rose J.K."/>
            <person name="Sorensen I."/>
            <person name="Lee S.J."/>
            <person name="Kim R.W."/>
            <person name="Choi I.Y."/>
            <person name="Choi B.S."/>
            <person name="Lim J.S."/>
            <person name="Lee Y.H."/>
            <person name="Choi D."/>
        </authorList>
    </citation>
    <scope>NUCLEOTIDE SEQUENCE [LARGE SCALE GENOMIC DNA]</scope>
    <source>
        <strain evidence="2">cv. CM334</strain>
    </source>
</reference>
<comment type="caution">
    <text evidence="1">The sequence shown here is derived from an EMBL/GenBank/DDBJ whole genome shotgun (WGS) entry which is preliminary data.</text>
</comment>
<keyword evidence="2" id="KW-1185">Reference proteome</keyword>
<evidence type="ECO:0000313" key="1">
    <source>
        <dbReference type="EMBL" id="PHT89500.1"/>
    </source>
</evidence>